<dbReference type="EC" id="3.4.19.12" evidence="6"/>
<evidence type="ECO:0000256" key="4">
    <source>
        <dbReference type="ARBA" id="ARBA00006914"/>
    </source>
</evidence>
<dbReference type="Gene3D" id="3.10.20.90">
    <property type="entry name" value="Phosphatidylinositol 3-kinase Catalytic Subunit, Chain A, domain 1"/>
    <property type="match status" value="2"/>
</dbReference>
<dbReference type="Gene3D" id="1.10.8.60">
    <property type="match status" value="1"/>
</dbReference>
<dbReference type="SMART" id="SM00061">
    <property type="entry name" value="MATH"/>
    <property type="match status" value="1"/>
</dbReference>
<accession>A0A4T0FU60</accession>
<evidence type="ECO:0000256" key="7">
    <source>
        <dbReference type="ARBA" id="ARBA00022490"/>
    </source>
</evidence>
<dbReference type="Pfam" id="PF00004">
    <property type="entry name" value="AAA"/>
    <property type="match status" value="1"/>
</dbReference>
<dbReference type="SUPFAM" id="SSF49599">
    <property type="entry name" value="TRAF domain-like"/>
    <property type="match status" value="1"/>
</dbReference>
<evidence type="ECO:0000256" key="6">
    <source>
        <dbReference type="ARBA" id="ARBA00012759"/>
    </source>
</evidence>
<dbReference type="InterPro" id="IPR029346">
    <property type="entry name" value="USP_C"/>
</dbReference>
<dbReference type="PROSITE" id="PS50235">
    <property type="entry name" value="USP_3"/>
    <property type="match status" value="1"/>
</dbReference>
<protein>
    <recommendedName>
        <fullName evidence="16">26S proteasome regulatory subunit 6A</fullName>
        <ecNumber evidence="6">3.4.19.12</ecNumber>
    </recommendedName>
</protein>
<evidence type="ECO:0000256" key="3">
    <source>
        <dbReference type="ARBA" id="ARBA00004496"/>
    </source>
</evidence>
<feature type="domain" description="USP" evidence="19">
    <location>
        <begin position="707"/>
        <end position="1027"/>
    </location>
</feature>
<keyword evidence="8" id="KW-0645">Protease</keyword>
<dbReference type="GO" id="GO:0008540">
    <property type="term" value="C:proteasome regulatory particle, base subcomplex"/>
    <property type="evidence" value="ECO:0007669"/>
    <property type="project" value="UniProtKB-ARBA"/>
</dbReference>
<evidence type="ECO:0000256" key="14">
    <source>
        <dbReference type="ARBA" id="ARBA00022942"/>
    </source>
</evidence>
<dbReference type="InterPro" id="IPR003959">
    <property type="entry name" value="ATPase_AAA_core"/>
</dbReference>
<evidence type="ECO:0000256" key="5">
    <source>
        <dbReference type="ARBA" id="ARBA00009085"/>
    </source>
</evidence>
<dbReference type="SUPFAM" id="SSF54001">
    <property type="entry name" value="Cysteine proteinases"/>
    <property type="match status" value="1"/>
</dbReference>
<dbReference type="FunFam" id="3.90.70.10:FF:000005">
    <property type="entry name" value="Ubiquitin carboxyl-terminal hydrolase 7"/>
    <property type="match status" value="1"/>
</dbReference>
<evidence type="ECO:0000256" key="16">
    <source>
        <dbReference type="ARBA" id="ARBA00069320"/>
    </source>
</evidence>
<reference evidence="20 21" key="1">
    <citation type="submission" date="2019-03" db="EMBL/GenBank/DDBJ databases">
        <title>Sequencing 23 genomes of Wallemia ichthyophaga.</title>
        <authorList>
            <person name="Gostincar C."/>
        </authorList>
    </citation>
    <scope>NUCLEOTIDE SEQUENCE [LARGE SCALE GENOMIC DNA]</scope>
    <source>
        <strain evidence="20 21">EXF-5753</strain>
    </source>
</reference>
<dbReference type="PROSITE" id="PS50144">
    <property type="entry name" value="MATH"/>
    <property type="match status" value="1"/>
</dbReference>
<feature type="region of interest" description="Disordered" evidence="17">
    <location>
        <begin position="1609"/>
        <end position="1629"/>
    </location>
</feature>
<name>A0A4T0FU60_9BASI</name>
<dbReference type="FunFam" id="2.60.210.10:FF:000011">
    <property type="entry name" value="Ubiquitin carboxyl-terminal hydrolase 7"/>
    <property type="match status" value="1"/>
</dbReference>
<keyword evidence="12" id="KW-0788">Thiol protease</keyword>
<evidence type="ECO:0000313" key="21">
    <source>
        <dbReference type="Proteomes" id="UP000310189"/>
    </source>
</evidence>
<evidence type="ECO:0000313" key="20">
    <source>
        <dbReference type="EMBL" id="TIA92101.1"/>
    </source>
</evidence>
<comment type="similarity">
    <text evidence="5">Belongs to the peptidase C19 family.</text>
</comment>
<dbReference type="InterPro" id="IPR024729">
    <property type="entry name" value="USP7_ICP0-binding_dom"/>
</dbReference>
<dbReference type="InterPro" id="IPR028889">
    <property type="entry name" value="USP"/>
</dbReference>
<dbReference type="InterPro" id="IPR018200">
    <property type="entry name" value="USP_CS"/>
</dbReference>
<evidence type="ECO:0000256" key="12">
    <source>
        <dbReference type="ARBA" id="ARBA00022807"/>
    </source>
</evidence>
<dbReference type="FunFam" id="1.10.8.60:FF:000009">
    <property type="entry name" value="26S protease regulatory subunit 6A"/>
    <property type="match status" value="1"/>
</dbReference>
<dbReference type="PANTHER" id="PTHR23073">
    <property type="entry name" value="26S PROTEASOME REGULATORY SUBUNIT"/>
    <property type="match status" value="1"/>
</dbReference>
<sequence length="2044" mass="234695">MRLTLDTLPAELITMLFYDHDAEELLSVNRRLYNIILEERRTVLYSPKTASNRSEMTEQVVHDYYDFLSRLNRDSVYTKSVETFYLNLEHFTSHQRLADCSNLADLISFFPNLQKLELTLHRLKDEFDDVERLIGTSPSCTDVAINIEYIDDASVDRLAQAILRARIRISKCSASTGQDSEQDSEQALATPSVILFKNYLKLTSNFIHLYKWNKRRGYKEATRSKNKAIKEYYPGSQNAPLGHIQKTKRPDNFFASRLFRSLDYDVQEVGRLEPEFRDFPSTRNYSDTQVLSRRQAYQELNQDWHMRRIAYGHNFFFSLTSSRYHHLGFFSSGSSLQALLFGLFFGLFFTQERIRQWQIKFGLHSDSHSPFTRWISNSLGDRAVPDGEHSSGVGDFFTPLLLADLSHSLHLFETHEQHRRLQDGGPCIDFPVHPLPVAQDTAAIRFKSYFGTSRRSDTSVPDRSSIGIACEYSAEGKRLQGTQEPQSIDYSSQEDEKTGLVSEMEIDDSPSVNDGAWMFHTAHTTAHTQPVPAFVERNLSDFGHEVIDFQTFTWNLTDWSKLDRRIQSPVFNVGGHPWRILLFPFGNTNGNGNEMVSIYLEYADPRGAPAGWHVCAQFALVMSNPSDPALFVTNQAHHRFTIEESDWGFTRFSELRRLCIPSDKLSRPVIEGEASTITAFVRVLDDPTGVLWHNFVNYDSKKETGFVGLKNQGATCYMNSLLQSLYCTNYFRKAVYQIPTEEDHPSESVALALQRVFYNLQNSLQPAGTTELTRSFGWKSLDSFMQHDVQEFNRVLQDKLEERMKGTLSDGAITDLFVGKMKSYVKCVDVDFESSRIEDFYDIQLNVKGMKNLYESFKDYIQVETLEGDNKYHAEGHGLQDAKKGCIFESFPPVLHLQLKRFEYDLQRDAMVKINDRHEFPLEIDLKEFLDDGPAKEENWVYRLHGVLVHSGDLHGGHYFALIKPERDGQWLKFDDDRVTKVLDREVLEDNFGGEMHSNVVTAQGPKPQLRAMKRFTNAYMLVYIREQKMDDILKPFTNDDIPPLLRQRLDEEREASERKRREREEQHLYLTTRVISDNTFSTYQGFDLATFEDRNVPATELPNIRALKTMPYNEFKEQLRQQFGLGDRKFRLWMLVNRQNKTIRPDTPILENDPTKTLDAIRVELSPRQSDLKLYLDVEKESDSLYGKADDSIMIFLKYFDVSRQTLSGVCKVYVSRAAKVGDLQDVIQKEMKWPPGLPLRLYEEIKPGYIEPMKPKMTLAQSELQDGDIVCFQVELSDSEIRDYEAQGMNADPVSHYDYLQNRVQVTFRPKYKNQINENVTEFKLLLSKKTNYDRMAELVGAKVKQDPLKLRFTTTQNTNGTPKSIVKRSMNQPVQDLITPGYLTENSHVIFYELLNISIVELETKKSFTVTWTGLHNREEGSYPFLQPKTSTMSDVVEQLSKNVELTPEGSQRIKIFEIWNGRHQKEYNGLELIGNLPDNAELFAEEVPKEEIEANENDKIINVFHYSREPQRWHGIPFKLVTKPGEKFIDTKARLQQRLNIPEKELSKYKFSLITSMYYKQPSLIDDGDVIHDHNFAQQDALGLDHIDKTGKSNKTAERVIMADNDQPIDAEPAPIREDEKEEKPDLFEDIPEDVRNDSVDSIKTRSRMIDNEIRMFKSEQLRLSHDMRALEEKIRGNQEKIRQNKVLPYLVGNVVEILEVDPEGGDDGAAQDEDSMRKGKCAVIKTSTRQTVFLPLIGLVKPEDLKPGDLIGVNKDSYLILDTLPPEFDSRVKAMEVDERPTEKYTDIGGLEKQIEELVEAVVMPMKQADKFVKLGIKPPKGALMYGPPGTGKTMLARACAAQTNACYLKLAGPSLVQMFIGDGAKLVRDAFELAKEKAPAIIFIDELDAIGTKRFDSDKSGDREVQRTMLELLNQLDGFSSDNRIKVIAATNRIDILDPALLRSGRLDRKIEFPLPNEAGRAQILQIHSRKMNVSPDVNFEELARSTDEFNGAQMKAVCVEAGMIALREGSEIIEHEHYNSGILEVQAKKKQEHYYYA</sequence>
<dbReference type="InterPro" id="IPR003593">
    <property type="entry name" value="AAA+_ATPase"/>
</dbReference>
<dbReference type="Pfam" id="PF12436">
    <property type="entry name" value="USP7_ICP0_bdg"/>
    <property type="match status" value="1"/>
</dbReference>
<dbReference type="OrthoDB" id="289038at2759"/>
<dbReference type="Pfam" id="PF14533">
    <property type="entry name" value="USP7_C2"/>
    <property type="match status" value="1"/>
</dbReference>
<comment type="similarity">
    <text evidence="4">Belongs to the AAA ATPase family.</text>
</comment>
<organism evidence="20 21">
    <name type="scientific">Wallemia hederae</name>
    <dbReference type="NCBI Taxonomy" id="1540922"/>
    <lineage>
        <taxon>Eukaryota</taxon>
        <taxon>Fungi</taxon>
        <taxon>Dikarya</taxon>
        <taxon>Basidiomycota</taxon>
        <taxon>Wallemiomycotina</taxon>
        <taxon>Wallemiomycetes</taxon>
        <taxon>Wallemiales</taxon>
        <taxon>Wallemiaceae</taxon>
        <taxon>Wallemia</taxon>
    </lineage>
</organism>
<dbReference type="Pfam" id="PF00443">
    <property type="entry name" value="UCH"/>
    <property type="match status" value="1"/>
</dbReference>
<dbReference type="GO" id="GO:0016887">
    <property type="term" value="F:ATP hydrolysis activity"/>
    <property type="evidence" value="ECO:0007669"/>
    <property type="project" value="InterPro"/>
</dbReference>
<evidence type="ECO:0000256" key="11">
    <source>
        <dbReference type="ARBA" id="ARBA00022801"/>
    </source>
</evidence>
<keyword evidence="9" id="KW-0547">Nucleotide-binding</keyword>
<gene>
    <name evidence="20" type="ORF">E3P99_00700</name>
</gene>
<dbReference type="InterPro" id="IPR002083">
    <property type="entry name" value="MATH/TRAF_dom"/>
</dbReference>
<dbReference type="InterPro" id="IPR003960">
    <property type="entry name" value="ATPase_AAA_CS"/>
</dbReference>
<dbReference type="Pfam" id="PF17862">
    <property type="entry name" value="AAA_lid_3"/>
    <property type="match status" value="1"/>
</dbReference>
<feature type="domain" description="MATH" evidence="18">
    <location>
        <begin position="549"/>
        <end position="681"/>
    </location>
</feature>
<dbReference type="EMBL" id="SPNW01000008">
    <property type="protein sequence ID" value="TIA92101.1"/>
    <property type="molecule type" value="Genomic_DNA"/>
</dbReference>
<dbReference type="PROSITE" id="PS00674">
    <property type="entry name" value="AAA"/>
    <property type="match status" value="1"/>
</dbReference>
<dbReference type="PROSITE" id="PS00973">
    <property type="entry name" value="USP_2"/>
    <property type="match status" value="1"/>
</dbReference>
<dbReference type="Proteomes" id="UP000310189">
    <property type="component" value="Unassembled WGS sequence"/>
</dbReference>
<dbReference type="GO" id="GO:0016579">
    <property type="term" value="P:protein deubiquitination"/>
    <property type="evidence" value="ECO:0007669"/>
    <property type="project" value="InterPro"/>
</dbReference>
<keyword evidence="15" id="KW-0539">Nucleus</keyword>
<dbReference type="GO" id="GO:0005737">
    <property type="term" value="C:cytoplasm"/>
    <property type="evidence" value="ECO:0007669"/>
    <property type="project" value="UniProtKB-SubCell"/>
</dbReference>
<dbReference type="Gene3D" id="3.90.70.10">
    <property type="entry name" value="Cysteine proteinases"/>
    <property type="match status" value="1"/>
</dbReference>
<evidence type="ECO:0000259" key="19">
    <source>
        <dbReference type="PROSITE" id="PS50235"/>
    </source>
</evidence>
<evidence type="ECO:0000256" key="1">
    <source>
        <dbReference type="ARBA" id="ARBA00000707"/>
    </source>
</evidence>
<keyword evidence="21" id="KW-1185">Reference proteome</keyword>
<dbReference type="SUPFAM" id="SSF52540">
    <property type="entry name" value="P-loop containing nucleoside triphosphate hydrolases"/>
    <property type="match status" value="1"/>
</dbReference>
<dbReference type="GO" id="GO:0140492">
    <property type="term" value="F:metal-dependent deubiquitinase activity"/>
    <property type="evidence" value="ECO:0007669"/>
    <property type="project" value="UniProtKB-ARBA"/>
</dbReference>
<dbReference type="PROSITE" id="PS00972">
    <property type="entry name" value="USP_1"/>
    <property type="match status" value="1"/>
</dbReference>
<dbReference type="Gene3D" id="2.40.50.140">
    <property type="entry name" value="Nucleic acid-binding proteins"/>
    <property type="match status" value="1"/>
</dbReference>
<comment type="subcellular location">
    <subcellularLocation>
        <location evidence="3">Cytoplasm</location>
    </subcellularLocation>
    <subcellularLocation>
        <location evidence="2">Nucleus</location>
    </subcellularLocation>
</comment>
<dbReference type="InterPro" id="IPR032501">
    <property type="entry name" value="Prot_ATP_ID_OB_2nd"/>
</dbReference>
<dbReference type="CDD" id="cd02659">
    <property type="entry name" value="peptidase_C19C"/>
    <property type="match status" value="1"/>
</dbReference>
<evidence type="ECO:0000256" key="9">
    <source>
        <dbReference type="ARBA" id="ARBA00022741"/>
    </source>
</evidence>
<dbReference type="InterPro" id="IPR012340">
    <property type="entry name" value="NA-bd_OB-fold"/>
</dbReference>
<dbReference type="InterPro" id="IPR001394">
    <property type="entry name" value="Peptidase_C19_UCH"/>
</dbReference>
<comment type="caution">
    <text evidence="20">The sequence shown here is derived from an EMBL/GenBank/DDBJ whole genome shotgun (WGS) entry which is preliminary data.</text>
</comment>
<dbReference type="InterPro" id="IPR008974">
    <property type="entry name" value="TRAF-like"/>
</dbReference>
<keyword evidence="10" id="KW-0833">Ubl conjugation pathway</keyword>
<comment type="catalytic activity">
    <reaction evidence="1">
        <text>Thiol-dependent hydrolysis of ester, thioester, amide, peptide and isopeptide bonds formed by the C-terminal Gly of ubiquitin (a 76-residue protein attached to proteins as an intracellular targeting signal).</text>
        <dbReference type="EC" id="3.4.19.12"/>
    </reaction>
</comment>
<dbReference type="FunFam" id="3.10.20.90:FF:000215">
    <property type="entry name" value="Ubiquitin carboxyl-terminal hydrolase 7, variant"/>
    <property type="match status" value="1"/>
</dbReference>
<evidence type="ECO:0000256" key="10">
    <source>
        <dbReference type="ARBA" id="ARBA00022786"/>
    </source>
</evidence>
<dbReference type="InterPro" id="IPR038765">
    <property type="entry name" value="Papain-like_cys_pep_sf"/>
</dbReference>
<dbReference type="Gene3D" id="2.60.210.10">
    <property type="entry name" value="Apoptosis, Tumor Necrosis Factor Receptor Associated Protein 2, Chain A"/>
    <property type="match status" value="1"/>
</dbReference>
<evidence type="ECO:0000256" key="17">
    <source>
        <dbReference type="SAM" id="MobiDB-lite"/>
    </source>
</evidence>
<dbReference type="GO" id="GO:0004843">
    <property type="term" value="F:cysteine-type deubiquitinase activity"/>
    <property type="evidence" value="ECO:0007669"/>
    <property type="project" value="UniProtKB-EC"/>
</dbReference>
<dbReference type="FunFam" id="2.40.50.140:FF:000076">
    <property type="entry name" value="26S protease regulatory subunit 6A"/>
    <property type="match status" value="1"/>
</dbReference>
<evidence type="ECO:0000259" key="18">
    <source>
        <dbReference type="PROSITE" id="PS50144"/>
    </source>
</evidence>
<dbReference type="GO" id="GO:0005524">
    <property type="term" value="F:ATP binding"/>
    <property type="evidence" value="ECO:0007669"/>
    <property type="project" value="UniProtKB-KW"/>
</dbReference>
<keyword evidence="11" id="KW-0378">Hydrolase</keyword>
<keyword evidence="13" id="KW-0067">ATP-binding</keyword>
<proteinExistence type="inferred from homology"/>
<feature type="compositionally biased region" description="Basic and acidic residues" evidence="17">
    <location>
        <begin position="1619"/>
        <end position="1629"/>
    </location>
</feature>
<dbReference type="Pfam" id="PF16450">
    <property type="entry name" value="Prot_ATP_ID_OB_C"/>
    <property type="match status" value="1"/>
</dbReference>
<dbReference type="FunFam" id="3.40.50.300:FF:000037">
    <property type="entry name" value="26S protease regulatory subunit 6A"/>
    <property type="match status" value="1"/>
</dbReference>
<dbReference type="Gene3D" id="3.40.50.300">
    <property type="entry name" value="P-loop containing nucleotide triphosphate hydrolases"/>
    <property type="match status" value="1"/>
</dbReference>
<keyword evidence="7" id="KW-0963">Cytoplasm</keyword>
<dbReference type="GO" id="GO:0006508">
    <property type="term" value="P:proteolysis"/>
    <property type="evidence" value="ECO:0007669"/>
    <property type="project" value="UniProtKB-KW"/>
</dbReference>
<dbReference type="InterPro" id="IPR041569">
    <property type="entry name" value="AAA_lid_3"/>
</dbReference>
<dbReference type="InterPro" id="IPR050221">
    <property type="entry name" value="26S_Proteasome_ATPase"/>
</dbReference>
<evidence type="ECO:0000256" key="2">
    <source>
        <dbReference type="ARBA" id="ARBA00004123"/>
    </source>
</evidence>
<evidence type="ECO:0000256" key="13">
    <source>
        <dbReference type="ARBA" id="ARBA00022840"/>
    </source>
</evidence>
<keyword evidence="14" id="KW-0647">Proteasome</keyword>
<dbReference type="SMART" id="SM00382">
    <property type="entry name" value="AAA"/>
    <property type="match status" value="1"/>
</dbReference>
<dbReference type="GO" id="GO:0005634">
    <property type="term" value="C:nucleus"/>
    <property type="evidence" value="ECO:0007669"/>
    <property type="project" value="UniProtKB-SubCell"/>
</dbReference>
<evidence type="ECO:0000256" key="15">
    <source>
        <dbReference type="ARBA" id="ARBA00023242"/>
    </source>
</evidence>
<dbReference type="Pfam" id="PF22486">
    <property type="entry name" value="MATH_2"/>
    <property type="match status" value="1"/>
</dbReference>
<evidence type="ECO:0000256" key="8">
    <source>
        <dbReference type="ARBA" id="ARBA00022670"/>
    </source>
</evidence>
<dbReference type="InterPro" id="IPR027417">
    <property type="entry name" value="P-loop_NTPase"/>
</dbReference>